<reference evidence="6 7" key="1">
    <citation type="submission" date="2020-02" db="EMBL/GenBank/DDBJ databases">
        <title>Genome sequence of the type strain CCBAU10050 of Rhizobium daejeonense.</title>
        <authorList>
            <person name="Gao J."/>
            <person name="Sun J."/>
        </authorList>
    </citation>
    <scope>NUCLEOTIDE SEQUENCE [LARGE SCALE GENOMIC DNA]</scope>
    <source>
        <strain evidence="6 7">CCBAU10050</strain>
    </source>
</reference>
<dbReference type="CDD" id="cd00452">
    <property type="entry name" value="KDPG_aldolase"/>
    <property type="match status" value="1"/>
</dbReference>
<dbReference type="RefSeq" id="WP_163902342.1">
    <property type="nucleotide sequence ID" value="NZ_CP048427.1"/>
</dbReference>
<dbReference type="InterPro" id="IPR031338">
    <property type="entry name" value="KDPG/KHG_AS_2"/>
</dbReference>
<dbReference type="EMBL" id="JAAKZH010000005">
    <property type="protein sequence ID" value="NGO65242.1"/>
    <property type="molecule type" value="Genomic_DNA"/>
</dbReference>
<evidence type="ECO:0000256" key="3">
    <source>
        <dbReference type="ARBA" id="ARBA00011233"/>
    </source>
</evidence>
<accession>A0A6M1RUX3</accession>
<dbReference type="PANTHER" id="PTHR30246:SF1">
    <property type="entry name" value="2-DEHYDRO-3-DEOXY-6-PHOSPHOGALACTONATE ALDOLASE-RELATED"/>
    <property type="match status" value="1"/>
</dbReference>
<dbReference type="Pfam" id="PF01081">
    <property type="entry name" value="Aldolase"/>
    <property type="match status" value="1"/>
</dbReference>
<dbReference type="Gene3D" id="3.20.20.70">
    <property type="entry name" value="Aldolase class I"/>
    <property type="match status" value="1"/>
</dbReference>
<comment type="similarity">
    <text evidence="2">Belongs to the KHG/KDPG aldolase family.</text>
</comment>
<dbReference type="PANTHER" id="PTHR30246">
    <property type="entry name" value="2-KETO-3-DEOXY-6-PHOSPHOGLUCONATE ALDOLASE"/>
    <property type="match status" value="1"/>
</dbReference>
<dbReference type="SUPFAM" id="SSF51569">
    <property type="entry name" value="Aldolase"/>
    <property type="match status" value="1"/>
</dbReference>
<keyword evidence="7" id="KW-1185">Reference proteome</keyword>
<dbReference type="NCBIfam" id="NF006600">
    <property type="entry name" value="PRK09140.1"/>
    <property type="match status" value="1"/>
</dbReference>
<dbReference type="PROSITE" id="PS00160">
    <property type="entry name" value="ALDOLASE_KDPG_KHG_2"/>
    <property type="match status" value="1"/>
</dbReference>
<sequence>MTTSAVAWPQLKRNLVAILRGVRPDEIEPIVDVLLEAGFEAIEVPLNSPDAFVSIEKARKRASASCLIGAGTVLDVANVDRLADAGGNLLVTPNVEPDVIRRAVGHGMVTMPGVFTPTEALLAAKSGAAALKFFPASVLGAQGINAIRAILPAGLPIGAVGGVSETDFSAYLKVGVTCFGLGSSLYKPGYDAAVVEERAVKTIVAYDEAVSAG</sequence>
<proteinExistence type="inferred from homology"/>
<evidence type="ECO:0000256" key="1">
    <source>
        <dbReference type="ARBA" id="ARBA00004761"/>
    </source>
</evidence>
<name>A0A6M1RUX3_9HYPH</name>
<dbReference type="InterPro" id="IPR013785">
    <property type="entry name" value="Aldolase_TIM"/>
</dbReference>
<protein>
    <submittedName>
        <fullName evidence="6">2-dehydro-3-deoxy-6-phosphogalactonate aldolase</fullName>
    </submittedName>
</protein>
<comment type="subunit">
    <text evidence="3">Homotrimer.</text>
</comment>
<organism evidence="6 7">
    <name type="scientific">Rhizobium daejeonense</name>
    <dbReference type="NCBI Taxonomy" id="240521"/>
    <lineage>
        <taxon>Bacteria</taxon>
        <taxon>Pseudomonadati</taxon>
        <taxon>Pseudomonadota</taxon>
        <taxon>Alphaproteobacteria</taxon>
        <taxon>Hyphomicrobiales</taxon>
        <taxon>Rhizobiaceae</taxon>
        <taxon>Rhizobium/Agrobacterium group</taxon>
        <taxon>Rhizobium</taxon>
    </lineage>
</organism>
<evidence type="ECO:0000313" key="7">
    <source>
        <dbReference type="Proteomes" id="UP000477849"/>
    </source>
</evidence>
<keyword evidence="4" id="KW-0456">Lyase</keyword>
<comment type="caution">
    <text evidence="6">The sequence shown here is derived from an EMBL/GenBank/DDBJ whole genome shotgun (WGS) entry which is preliminary data.</text>
</comment>
<comment type="pathway">
    <text evidence="1">Carbohydrate acid metabolism.</text>
</comment>
<evidence type="ECO:0000313" key="6">
    <source>
        <dbReference type="EMBL" id="NGO65242.1"/>
    </source>
</evidence>
<dbReference type="AlphaFoldDB" id="A0A6M1RUX3"/>
<keyword evidence="5" id="KW-0119">Carbohydrate metabolism</keyword>
<dbReference type="Proteomes" id="UP000477849">
    <property type="component" value="Unassembled WGS sequence"/>
</dbReference>
<evidence type="ECO:0000256" key="2">
    <source>
        <dbReference type="ARBA" id="ARBA00006906"/>
    </source>
</evidence>
<evidence type="ECO:0000256" key="4">
    <source>
        <dbReference type="ARBA" id="ARBA00023239"/>
    </source>
</evidence>
<evidence type="ECO:0000256" key="5">
    <source>
        <dbReference type="ARBA" id="ARBA00023277"/>
    </source>
</evidence>
<gene>
    <name evidence="6" type="ORF">G6N76_16345</name>
</gene>
<dbReference type="InterPro" id="IPR000887">
    <property type="entry name" value="Aldlse_KDPG_KHG"/>
</dbReference>
<dbReference type="GO" id="GO:0016829">
    <property type="term" value="F:lyase activity"/>
    <property type="evidence" value="ECO:0007669"/>
    <property type="project" value="UniProtKB-KW"/>
</dbReference>